<evidence type="ECO:0008006" key="3">
    <source>
        <dbReference type="Google" id="ProtNLM"/>
    </source>
</evidence>
<dbReference type="AlphaFoldDB" id="A0A134B7C4"/>
<proteinExistence type="predicted"/>
<organism evidence="1 2">
    <name type="scientific">Porphyromonas somerae</name>
    <dbReference type="NCBI Taxonomy" id="322095"/>
    <lineage>
        <taxon>Bacteria</taxon>
        <taxon>Pseudomonadati</taxon>
        <taxon>Bacteroidota</taxon>
        <taxon>Bacteroidia</taxon>
        <taxon>Bacteroidales</taxon>
        <taxon>Porphyromonadaceae</taxon>
        <taxon>Porphyromonas</taxon>
    </lineage>
</organism>
<sequence>MARSVDEIKREMTDAFMADPVIREKYQLKEGDTFRSAFSLVSLENILFFIVAAAHHVVERIFDGHRDDVERTLERAIVATVPWYYHKALAYQHGDKLTLDEATMQYRYAKIDEGRRVVKYAAVRDRGGSIQILVSGEKSGRPEALSKEVLTAFEAYIRTLKPAGVVISVRTAPADHIRIAATIYADPMILSPQGVRYRDGSRPVEDAINAYLGGITFGGTFNKTKLVDAIQAVEGVTDVILGDCSARPDAGTYKSIVGNNYTAFSGSIISDDLNSTLRYVV</sequence>
<dbReference type="PATRIC" id="fig|322095.3.peg.1264"/>
<keyword evidence="2" id="KW-1185">Reference proteome</keyword>
<dbReference type="OrthoDB" id="1053324at2"/>
<protein>
    <recommendedName>
        <fullName evidence="3">Baseplate protein J-like domain-containing protein</fullName>
    </recommendedName>
</protein>
<name>A0A134B7C4_9PORP</name>
<dbReference type="STRING" id="322095.HMPREF3185_01279"/>
<dbReference type="RefSeq" id="WP_060935545.1">
    <property type="nucleotide sequence ID" value="NZ_KQ960447.1"/>
</dbReference>
<evidence type="ECO:0000313" key="2">
    <source>
        <dbReference type="Proteomes" id="UP000070224"/>
    </source>
</evidence>
<reference evidence="2" key="1">
    <citation type="submission" date="2016-01" db="EMBL/GenBank/DDBJ databases">
        <authorList>
            <person name="Mitreva M."/>
            <person name="Pepin K.H."/>
            <person name="Mihindukulasuriya K.A."/>
            <person name="Fulton R."/>
            <person name="Fronick C."/>
            <person name="O'Laughlin M."/>
            <person name="Miner T."/>
            <person name="Herter B."/>
            <person name="Rosa B.A."/>
            <person name="Cordes M."/>
            <person name="Tomlinson C."/>
            <person name="Wollam A."/>
            <person name="Palsikar V.B."/>
            <person name="Mardis E.R."/>
            <person name="Wilson R.K."/>
        </authorList>
    </citation>
    <scope>NUCLEOTIDE SEQUENCE [LARGE SCALE GENOMIC DNA]</scope>
    <source>
        <strain evidence="2">KA00683</strain>
    </source>
</reference>
<dbReference type="EMBL" id="LSDK01000084">
    <property type="protein sequence ID" value="KXB75839.1"/>
    <property type="molecule type" value="Genomic_DNA"/>
</dbReference>
<gene>
    <name evidence="1" type="ORF">HMPREF3185_01279</name>
</gene>
<accession>A0A134B7C4</accession>
<evidence type="ECO:0000313" key="1">
    <source>
        <dbReference type="EMBL" id="KXB75839.1"/>
    </source>
</evidence>
<comment type="caution">
    <text evidence="1">The sequence shown here is derived from an EMBL/GenBank/DDBJ whole genome shotgun (WGS) entry which is preliminary data.</text>
</comment>
<dbReference type="Proteomes" id="UP000070224">
    <property type="component" value="Unassembled WGS sequence"/>
</dbReference>